<dbReference type="PATRIC" id="fig|200450.4.peg.247"/>
<gene>
    <name evidence="2" type="ORF">SAMN04490205_3328</name>
    <name evidence="1" type="ORF">TU79_16660</name>
</gene>
<reference evidence="2 4" key="2">
    <citation type="submission" date="2016-10" db="EMBL/GenBank/DDBJ databases">
        <authorList>
            <person name="Varghese N."/>
            <person name="Submissions S."/>
        </authorList>
    </citation>
    <scope>NUCLEOTIDE SEQUENCE [LARGE SCALE GENOMIC DNA]</scope>
    <source>
        <strain evidence="2 4">BS3111</strain>
    </source>
</reference>
<sequence>MKRANPAQLRQSLEMANTMVKHGIRFVCMPVVDEADLANLASQAAERFERMALIAEAAEKRT</sequence>
<accession>A0A0R2ZKP1</accession>
<evidence type="ECO:0000313" key="2">
    <source>
        <dbReference type="EMBL" id="SDS69754.1"/>
    </source>
</evidence>
<evidence type="ECO:0000313" key="3">
    <source>
        <dbReference type="Proteomes" id="UP000052019"/>
    </source>
</evidence>
<dbReference type="InterPro" id="IPR009814">
    <property type="entry name" value="Phage_lambda_Xis_Q38267"/>
</dbReference>
<evidence type="ECO:0000313" key="4">
    <source>
        <dbReference type="Proteomes" id="UP000183126"/>
    </source>
</evidence>
<evidence type="ECO:0000313" key="1">
    <source>
        <dbReference type="EMBL" id="KRP59060.1"/>
    </source>
</evidence>
<organism evidence="1 3">
    <name type="scientific">Pseudomonas trivialis</name>
    <dbReference type="NCBI Taxonomy" id="200450"/>
    <lineage>
        <taxon>Bacteria</taxon>
        <taxon>Pseudomonadati</taxon>
        <taxon>Pseudomonadota</taxon>
        <taxon>Gammaproteobacteria</taxon>
        <taxon>Pseudomonadales</taxon>
        <taxon>Pseudomonadaceae</taxon>
        <taxon>Pseudomonas</taxon>
    </lineage>
</organism>
<dbReference type="OrthoDB" id="6995671at2"/>
<dbReference type="RefSeq" id="WP_057008990.1">
    <property type="nucleotide sequence ID" value="NZ_JYLK01000011.1"/>
</dbReference>
<dbReference type="EMBL" id="LT629760">
    <property type="protein sequence ID" value="SDS69754.1"/>
    <property type="molecule type" value="Genomic_DNA"/>
</dbReference>
<dbReference type="Pfam" id="PF07131">
    <property type="entry name" value="DUF1382"/>
    <property type="match status" value="1"/>
</dbReference>
<reference evidence="1 3" key="1">
    <citation type="submission" date="2015-02" db="EMBL/GenBank/DDBJ databases">
        <title>Two Pseudomonas sp. nov. isolated from raw milk.</title>
        <authorList>
            <person name="Wenning M."/>
            <person name="von Neubeck M."/>
            <person name="Huptas C."/>
            <person name="Scherer S."/>
        </authorList>
    </citation>
    <scope>NUCLEOTIDE SEQUENCE [LARGE SCALE GENOMIC DNA]</scope>
    <source>
        <strain evidence="1 3">DSM 14937</strain>
    </source>
</reference>
<dbReference type="AlphaFoldDB" id="A0A0R2ZKP1"/>
<keyword evidence="4" id="KW-1185">Reference proteome</keyword>
<dbReference type="Proteomes" id="UP000052019">
    <property type="component" value="Unassembled WGS sequence"/>
</dbReference>
<protein>
    <submittedName>
        <fullName evidence="1">Prophage PSSB64-02</fullName>
    </submittedName>
</protein>
<name>A0A0R2ZKP1_9PSED</name>
<dbReference type="EMBL" id="JYLK01000011">
    <property type="protein sequence ID" value="KRP59060.1"/>
    <property type="molecule type" value="Genomic_DNA"/>
</dbReference>
<dbReference type="Proteomes" id="UP000183126">
    <property type="component" value="Chromosome I"/>
</dbReference>
<proteinExistence type="predicted"/>